<gene>
    <name evidence="1" type="ORF">KIS1582_0686</name>
</gene>
<dbReference type="Proteomes" id="UP000465778">
    <property type="component" value="Unassembled WGS sequence"/>
</dbReference>
<dbReference type="EMBL" id="VDEM01000003">
    <property type="protein sequence ID" value="KAF0825654.1"/>
    <property type="molecule type" value="Genomic_DNA"/>
</dbReference>
<comment type="caution">
    <text evidence="1">The sequence shown here is derived from an EMBL/GenBank/DDBJ whole genome shotgun (WGS) entry which is preliminary data.</text>
</comment>
<sequence>MMLPEFSACFLGNNSCISLRIFMNHAIQWYDFFCACQ</sequence>
<name>A0A800NFE9_CYTFI</name>
<reference evidence="1 2" key="1">
    <citation type="journal article" date="2020" name="G3 (Bethesda)">
        <title>Whole Genome Sequencing and Comparative Genomics of Two Nematicidal Bacillus Strains Reveals a Wide Range of Possible Virulence Factors.</title>
        <authorList>
            <person name="Susic N."/>
            <person name="Janezic S."/>
            <person name="Rupnik M."/>
            <person name="Geric Stare B."/>
        </authorList>
    </citation>
    <scope>NUCLEOTIDE SEQUENCE [LARGE SCALE GENOMIC DNA]</scope>
    <source>
        <strain evidence="1 2">I-1582</strain>
    </source>
</reference>
<accession>A0A800NFE9</accession>
<evidence type="ECO:0000313" key="1">
    <source>
        <dbReference type="EMBL" id="KAF0825654.1"/>
    </source>
</evidence>
<protein>
    <submittedName>
        <fullName evidence="1">Uncharacterized protein</fullName>
    </submittedName>
</protein>
<proteinExistence type="predicted"/>
<evidence type="ECO:0000313" key="2">
    <source>
        <dbReference type="Proteomes" id="UP000465778"/>
    </source>
</evidence>
<organism evidence="1 2">
    <name type="scientific">Cytobacillus firmus</name>
    <name type="common">Bacillus firmus</name>
    <dbReference type="NCBI Taxonomy" id="1399"/>
    <lineage>
        <taxon>Bacteria</taxon>
        <taxon>Bacillati</taxon>
        <taxon>Bacillota</taxon>
        <taxon>Bacilli</taxon>
        <taxon>Bacillales</taxon>
        <taxon>Bacillaceae</taxon>
        <taxon>Cytobacillus</taxon>
    </lineage>
</organism>
<dbReference type="AlphaFoldDB" id="A0A800NFE9"/>